<evidence type="ECO:0000256" key="2">
    <source>
        <dbReference type="SAM" id="MobiDB-lite"/>
    </source>
</evidence>
<feature type="domain" description="Activating transcription factor 7-interacting protein Fn3" evidence="3">
    <location>
        <begin position="691"/>
        <end position="781"/>
    </location>
</feature>
<feature type="coiled-coil region" evidence="1">
    <location>
        <begin position="375"/>
        <end position="402"/>
    </location>
</feature>
<evidence type="ECO:0000259" key="3">
    <source>
        <dbReference type="Pfam" id="PF16794"/>
    </source>
</evidence>
<feature type="region of interest" description="Disordered" evidence="2">
    <location>
        <begin position="475"/>
        <end position="515"/>
    </location>
</feature>
<feature type="compositionally biased region" description="Polar residues" evidence="2">
    <location>
        <begin position="503"/>
        <end position="515"/>
    </location>
</feature>
<reference evidence="4 5" key="1">
    <citation type="submission" date="2024-02" db="EMBL/GenBank/DDBJ databases">
        <authorList>
            <person name="Daric V."/>
            <person name="Darras S."/>
        </authorList>
    </citation>
    <scope>NUCLEOTIDE SEQUENCE [LARGE SCALE GENOMIC DNA]</scope>
</reference>
<feature type="compositionally biased region" description="Polar residues" evidence="2">
    <location>
        <begin position="294"/>
        <end position="303"/>
    </location>
</feature>
<comment type="caution">
    <text evidence="4">The sequence shown here is derived from an EMBL/GenBank/DDBJ whole genome shotgun (WGS) entry which is preliminary data.</text>
</comment>
<name>A0ABP0GAU7_CLALP</name>
<feature type="region of interest" description="Disordered" evidence="2">
    <location>
        <begin position="277"/>
        <end position="310"/>
    </location>
</feature>
<evidence type="ECO:0000313" key="4">
    <source>
        <dbReference type="EMBL" id="CAK8688422.1"/>
    </source>
</evidence>
<feature type="region of interest" description="Disordered" evidence="2">
    <location>
        <begin position="58"/>
        <end position="99"/>
    </location>
</feature>
<gene>
    <name evidence="4" type="ORF">CVLEPA_LOCUS20442</name>
</gene>
<dbReference type="Proteomes" id="UP001642483">
    <property type="component" value="Unassembled WGS sequence"/>
</dbReference>
<evidence type="ECO:0000313" key="5">
    <source>
        <dbReference type="Proteomes" id="UP001642483"/>
    </source>
</evidence>
<dbReference type="Pfam" id="PF16794">
    <property type="entry name" value="fn3_4"/>
    <property type="match status" value="1"/>
</dbReference>
<dbReference type="InterPro" id="IPR056565">
    <property type="entry name" value="Fn3_ATF7IP"/>
</dbReference>
<keyword evidence="1" id="KW-0175">Coiled coil</keyword>
<dbReference type="PANTHER" id="PTHR23210:SF26">
    <property type="entry name" value="ACTIVATING TRANSCRIPTION FACTOR 7-INTERACTING PROTEIN 1"/>
    <property type="match status" value="1"/>
</dbReference>
<keyword evidence="5" id="KW-1185">Reference proteome</keyword>
<dbReference type="EMBL" id="CAWYQH010000108">
    <property type="protein sequence ID" value="CAK8688422.1"/>
    <property type="molecule type" value="Genomic_DNA"/>
</dbReference>
<proteinExistence type="predicted"/>
<dbReference type="PANTHER" id="PTHR23210">
    <property type="entry name" value="ACTIVATING TRANSCRIPTION FACTOR 7 INTERACTING PROTEIN"/>
    <property type="match status" value="1"/>
</dbReference>
<accession>A0ABP0GAU7</accession>
<organism evidence="4 5">
    <name type="scientific">Clavelina lepadiformis</name>
    <name type="common">Light-bulb sea squirt</name>
    <name type="synonym">Ascidia lepadiformis</name>
    <dbReference type="NCBI Taxonomy" id="159417"/>
    <lineage>
        <taxon>Eukaryota</taxon>
        <taxon>Metazoa</taxon>
        <taxon>Chordata</taxon>
        <taxon>Tunicata</taxon>
        <taxon>Ascidiacea</taxon>
        <taxon>Aplousobranchia</taxon>
        <taxon>Clavelinidae</taxon>
        <taxon>Clavelina</taxon>
    </lineage>
</organism>
<protein>
    <recommendedName>
        <fullName evidence="3">Activating transcription factor 7-interacting protein Fn3 domain-containing protein</fullName>
    </recommendedName>
</protein>
<evidence type="ECO:0000256" key="1">
    <source>
        <dbReference type="SAM" id="Coils"/>
    </source>
</evidence>
<feature type="compositionally biased region" description="Polar residues" evidence="2">
    <location>
        <begin position="475"/>
        <end position="486"/>
    </location>
</feature>
<dbReference type="InterPro" id="IPR026085">
    <property type="entry name" value="ATF7-int"/>
</dbReference>
<feature type="region of interest" description="Disordered" evidence="2">
    <location>
        <begin position="617"/>
        <end position="636"/>
    </location>
</feature>
<sequence>MPKRDPRLHLKNIQEDYPITSILFNTLRVDTNTLKMIHHEESSNGDDTCRLKQTARKSTYSKLKPDETCSLNSTPNHSKKPSMLSNPAEVKHKTPSFTTSSTLLPDNKLVIFTKKNGPVQCKANDSDINSEISEENKNLTAPHQKNDKLKVTSSSTASTVGEAKENLLTNCIVDKPPIKLIVSTINGNTSVQTSIGVGIPEEKSNTSTVSDLAENEAKVQIKTEITSNDKVCSDKPKVSPLKIIQNGKQDMKTVPSCKKVASKLSIEKVVQNLNLKQSKPTDTVSSKKPDLKRTSSTNLSDEATTNKKPKCETKDTECISNHSSLNQVHDLMDNKQTLDLKKIKTNSCESHKCFEFNDIKPEWDKLIRQLVDKEKVDLQLKLSKKNEDYKRMKEKCEGVERNFQSWIEFANKLQARIKKIAYALHKQQEIVKILEAKSEIERTSVATQTDPMQQPQDMTKVKSSSVAQKPVNEVTNDCKQPNTKNNPPLLRPKPTLIAPKPNLNLTQMTPNRSSVSKKVVPNDFIDLTDDSELEPKRTISQPMNSSQKKQSMDEKLARILQPSVGHRSAAVPPSGGGGATTFVTNSNSYKNSLVTPVKKTPPTHLVQTTTQLVQNNSNVYRTPNNNPPVRPKPTPKEHLLHTATVRKKPPPYPPLPMSTAPPCTIRLPSNARGPPPELMLGIKKNDGKSGVASNGGIVLSWSNTNPTPPHAEVVGYELFAFQDNPHSVHKNWRKIGDDCIAAMDLPMACTLTQFTSGCIYYFAVRGKDIYGRYGQFSKPCSNANL</sequence>